<dbReference type="InterPro" id="IPR034772">
    <property type="entry name" value="CPSF6/7"/>
</dbReference>
<gene>
    <name evidence="2" type="ORF">BZA70DRAFT_165223</name>
</gene>
<reference evidence="2 3" key="1">
    <citation type="submission" date="2024-03" db="EMBL/GenBank/DDBJ databases">
        <title>Genome-scale model development and genomic sequencing of the oleaginous clade Lipomyces.</title>
        <authorList>
            <consortium name="Lawrence Berkeley National Laboratory"/>
            <person name="Czajka J.J."/>
            <person name="Han Y."/>
            <person name="Kim J."/>
            <person name="Mondo S.J."/>
            <person name="Hofstad B.A."/>
            <person name="Robles A."/>
            <person name="Haridas S."/>
            <person name="Riley R."/>
            <person name="LaButti K."/>
            <person name="Pangilinan J."/>
            <person name="Andreopoulos W."/>
            <person name="Lipzen A."/>
            <person name="Yan J."/>
            <person name="Wang M."/>
            <person name="Ng V."/>
            <person name="Grigoriev I.V."/>
            <person name="Spatafora J.W."/>
            <person name="Magnuson J.K."/>
            <person name="Baker S.E."/>
            <person name="Pomraning K.R."/>
        </authorList>
    </citation>
    <scope>NUCLEOTIDE SEQUENCE [LARGE SCALE GENOMIC DNA]</scope>
    <source>
        <strain evidence="2 3">Phaff 52-87</strain>
    </source>
</reference>
<dbReference type="GeneID" id="90035330"/>
<dbReference type="Proteomes" id="UP001498771">
    <property type="component" value="Unassembled WGS sequence"/>
</dbReference>
<protein>
    <recommendedName>
        <fullName evidence="4">RRM domain-containing protein</fullName>
    </recommendedName>
</protein>
<comment type="caution">
    <text evidence="2">The sequence shown here is derived from an EMBL/GenBank/DDBJ whole genome shotgun (WGS) entry which is preliminary data.</text>
</comment>
<dbReference type="CDD" id="cd12372">
    <property type="entry name" value="RRM_CFIm68_CFIm59"/>
    <property type="match status" value="1"/>
</dbReference>
<feature type="region of interest" description="Disordered" evidence="1">
    <location>
        <begin position="301"/>
        <end position="331"/>
    </location>
</feature>
<organism evidence="2 3">
    <name type="scientific">Myxozyma melibiosi</name>
    <dbReference type="NCBI Taxonomy" id="54550"/>
    <lineage>
        <taxon>Eukaryota</taxon>
        <taxon>Fungi</taxon>
        <taxon>Dikarya</taxon>
        <taxon>Ascomycota</taxon>
        <taxon>Saccharomycotina</taxon>
        <taxon>Lipomycetes</taxon>
        <taxon>Lipomycetales</taxon>
        <taxon>Lipomycetaceae</taxon>
        <taxon>Myxozyma</taxon>
    </lineage>
</organism>
<evidence type="ECO:0000313" key="2">
    <source>
        <dbReference type="EMBL" id="KAK7205603.1"/>
    </source>
</evidence>
<dbReference type="InterPro" id="IPR035979">
    <property type="entry name" value="RBD_domain_sf"/>
</dbReference>
<sequence>MADDYNYEIDIYDDENDTSSAPQTSANTTAGHDDDVEIDAAFGDESKQQVQQPSGGKWHVTVPHPQPDNRPVDQYATSSLVIADLDWWTSEEDVRGWSAQANVEYELKDITFNEHKANGKSRGAVYMEFISPQAATAVKTFLGGAPELQRFTVTYHNPNSNPFKMVHKDSGPRREMNGGMNHQQMGGGMNNNMRGGMGMRGRGGYMNNRGGYNNNRGGGGGGGPGGMPGMYNPNMNMGFNGMPMNVFGFQGGRGGMQMNNMRGGMGNGRGRGGMEGGGYNQMMGGGFGGFPPQGFPQPHFNPAFFPGQDGGQGGWQNDGNPHGNKRQRGPD</sequence>
<name>A0ABR1F8Y4_9ASCO</name>
<feature type="compositionally biased region" description="Acidic residues" evidence="1">
    <location>
        <begin position="1"/>
        <end position="17"/>
    </location>
</feature>
<evidence type="ECO:0000313" key="3">
    <source>
        <dbReference type="Proteomes" id="UP001498771"/>
    </source>
</evidence>
<feature type="compositionally biased region" description="Polar residues" evidence="1">
    <location>
        <begin position="18"/>
        <end position="30"/>
    </location>
</feature>
<keyword evidence="3" id="KW-1185">Reference proteome</keyword>
<feature type="region of interest" description="Disordered" evidence="1">
    <location>
        <begin position="1"/>
        <end position="58"/>
    </location>
</feature>
<dbReference type="EMBL" id="JBBJBU010000005">
    <property type="protein sequence ID" value="KAK7205603.1"/>
    <property type="molecule type" value="Genomic_DNA"/>
</dbReference>
<accession>A0ABR1F8Y4</accession>
<dbReference type="Gene3D" id="3.30.70.330">
    <property type="match status" value="1"/>
</dbReference>
<dbReference type="SUPFAM" id="SSF54928">
    <property type="entry name" value="RNA-binding domain, RBD"/>
    <property type="match status" value="1"/>
</dbReference>
<evidence type="ECO:0000256" key="1">
    <source>
        <dbReference type="SAM" id="MobiDB-lite"/>
    </source>
</evidence>
<evidence type="ECO:0008006" key="4">
    <source>
        <dbReference type="Google" id="ProtNLM"/>
    </source>
</evidence>
<dbReference type="InterPro" id="IPR012677">
    <property type="entry name" value="Nucleotide-bd_a/b_plait_sf"/>
</dbReference>
<dbReference type="PANTHER" id="PTHR23204">
    <property type="entry name" value="CLEAVAGE AND POLYADENYLATION SPECIFIC FACTOR"/>
    <property type="match status" value="1"/>
</dbReference>
<proteinExistence type="predicted"/>
<dbReference type="RefSeq" id="XP_064768636.1">
    <property type="nucleotide sequence ID" value="XM_064909818.1"/>
</dbReference>